<keyword evidence="1" id="KW-0853">WD repeat</keyword>
<dbReference type="InterPro" id="IPR011993">
    <property type="entry name" value="PH-like_dom_sf"/>
</dbReference>
<feature type="domain" description="BEACH-type PH" evidence="5">
    <location>
        <begin position="2086"/>
        <end position="2204"/>
    </location>
</feature>
<dbReference type="Pfam" id="PF14844">
    <property type="entry name" value="PH_BEACH"/>
    <property type="match status" value="1"/>
</dbReference>
<feature type="compositionally biased region" description="Basic and acidic residues" evidence="3">
    <location>
        <begin position="1245"/>
        <end position="1256"/>
    </location>
</feature>
<dbReference type="STRING" id="46835.A0A504YLM8"/>
<dbReference type="InterPro" id="IPR050865">
    <property type="entry name" value="BEACH_Domain"/>
</dbReference>
<dbReference type="InterPro" id="IPR023362">
    <property type="entry name" value="PH-BEACH_dom"/>
</dbReference>
<dbReference type="GO" id="GO:0016020">
    <property type="term" value="C:membrane"/>
    <property type="evidence" value="ECO:0007669"/>
    <property type="project" value="TreeGrafter"/>
</dbReference>
<feature type="compositionally biased region" description="Polar residues" evidence="3">
    <location>
        <begin position="1232"/>
        <end position="1243"/>
    </location>
</feature>
<feature type="compositionally biased region" description="Low complexity" evidence="3">
    <location>
        <begin position="2910"/>
        <end position="2921"/>
    </location>
</feature>
<evidence type="ECO:0000313" key="6">
    <source>
        <dbReference type="EMBL" id="TPP58680.1"/>
    </source>
</evidence>
<dbReference type="Gene3D" id="2.130.10.10">
    <property type="entry name" value="YVTN repeat-like/Quinoprotein amine dehydrogenase"/>
    <property type="match status" value="1"/>
</dbReference>
<dbReference type="EMBL" id="SUNJ01011726">
    <property type="protein sequence ID" value="TPP58680.1"/>
    <property type="molecule type" value="Genomic_DNA"/>
</dbReference>
<evidence type="ECO:0000256" key="3">
    <source>
        <dbReference type="SAM" id="MobiDB-lite"/>
    </source>
</evidence>
<feature type="region of interest" description="Disordered" evidence="3">
    <location>
        <begin position="1226"/>
        <end position="1272"/>
    </location>
</feature>
<name>A0A504YLM8_FASGI</name>
<evidence type="ECO:0000256" key="2">
    <source>
        <dbReference type="ARBA" id="ARBA00022737"/>
    </source>
</evidence>
<dbReference type="GO" id="GO:0005829">
    <property type="term" value="C:cytosol"/>
    <property type="evidence" value="ECO:0007669"/>
    <property type="project" value="TreeGrafter"/>
</dbReference>
<dbReference type="InterPro" id="IPR036372">
    <property type="entry name" value="BEACH_dom_sf"/>
</dbReference>
<dbReference type="Pfam" id="PF02138">
    <property type="entry name" value="Beach"/>
    <property type="match status" value="1"/>
</dbReference>
<feature type="domain" description="BEACH" evidence="4">
    <location>
        <begin position="2217"/>
        <end position="2509"/>
    </location>
</feature>
<dbReference type="OrthoDB" id="26681at2759"/>
<dbReference type="GO" id="GO:0008104">
    <property type="term" value="P:intracellular protein localization"/>
    <property type="evidence" value="ECO:0007669"/>
    <property type="project" value="TreeGrafter"/>
</dbReference>
<dbReference type="PANTHER" id="PTHR13743">
    <property type="entry name" value="BEIGE/BEACH-RELATED"/>
    <property type="match status" value="1"/>
</dbReference>
<feature type="compositionally biased region" description="Polar residues" evidence="3">
    <location>
        <begin position="3049"/>
        <end position="3065"/>
    </location>
</feature>
<dbReference type="Proteomes" id="UP000316759">
    <property type="component" value="Unassembled WGS sequence"/>
</dbReference>
<dbReference type="InterPro" id="IPR000409">
    <property type="entry name" value="BEACH_dom"/>
</dbReference>
<dbReference type="InterPro" id="IPR013320">
    <property type="entry name" value="ConA-like_dom_sf"/>
</dbReference>
<dbReference type="SUPFAM" id="SSF50978">
    <property type="entry name" value="WD40 repeat-like"/>
    <property type="match status" value="1"/>
</dbReference>
<protein>
    <submittedName>
        <fullName evidence="6">Neurobeachin protein 2</fullName>
    </submittedName>
</protein>
<dbReference type="CDD" id="cd01201">
    <property type="entry name" value="PH_BEACH"/>
    <property type="match status" value="1"/>
</dbReference>
<dbReference type="PROSITE" id="PS51783">
    <property type="entry name" value="PH_BEACH"/>
    <property type="match status" value="1"/>
</dbReference>
<dbReference type="CDD" id="cd06071">
    <property type="entry name" value="Beach"/>
    <property type="match status" value="1"/>
</dbReference>
<dbReference type="SMART" id="SM01026">
    <property type="entry name" value="Beach"/>
    <property type="match status" value="1"/>
</dbReference>
<feature type="region of interest" description="Disordered" evidence="3">
    <location>
        <begin position="3030"/>
        <end position="3066"/>
    </location>
</feature>
<evidence type="ECO:0000259" key="5">
    <source>
        <dbReference type="PROSITE" id="PS51783"/>
    </source>
</evidence>
<proteinExistence type="predicted"/>
<feature type="compositionally biased region" description="Low complexity" evidence="3">
    <location>
        <begin position="1261"/>
        <end position="1272"/>
    </location>
</feature>
<keyword evidence="7" id="KW-1185">Reference proteome</keyword>
<feature type="region of interest" description="Disordered" evidence="3">
    <location>
        <begin position="2908"/>
        <end position="2928"/>
    </location>
</feature>
<dbReference type="SUPFAM" id="SSF81837">
    <property type="entry name" value="BEACH domain"/>
    <property type="match status" value="1"/>
</dbReference>
<feature type="compositionally biased region" description="Basic and acidic residues" evidence="3">
    <location>
        <begin position="1990"/>
        <end position="2001"/>
    </location>
</feature>
<evidence type="ECO:0000259" key="4">
    <source>
        <dbReference type="PROSITE" id="PS50197"/>
    </source>
</evidence>
<feature type="compositionally biased region" description="Polar residues" evidence="3">
    <location>
        <begin position="2028"/>
        <end position="2062"/>
    </location>
</feature>
<dbReference type="SUPFAM" id="SSF50729">
    <property type="entry name" value="PH domain-like"/>
    <property type="match status" value="1"/>
</dbReference>
<feature type="region of interest" description="Disordered" evidence="3">
    <location>
        <begin position="1990"/>
        <end position="2062"/>
    </location>
</feature>
<dbReference type="PROSITE" id="PS50197">
    <property type="entry name" value="BEACH"/>
    <property type="match status" value="1"/>
</dbReference>
<dbReference type="SUPFAM" id="SSF49899">
    <property type="entry name" value="Concanavalin A-like lectins/glucanases"/>
    <property type="match status" value="1"/>
</dbReference>
<dbReference type="InterPro" id="IPR036322">
    <property type="entry name" value="WD40_repeat_dom_sf"/>
</dbReference>
<accession>A0A504YLM8</accession>
<dbReference type="Gene3D" id="1.10.1540.10">
    <property type="entry name" value="BEACH domain"/>
    <property type="match status" value="1"/>
</dbReference>
<comment type="caution">
    <text evidence="6">The sequence shown here is derived from an EMBL/GenBank/DDBJ whole genome shotgun (WGS) entry which is preliminary data.</text>
</comment>
<organism evidence="6 7">
    <name type="scientific">Fasciola gigantica</name>
    <name type="common">Giant liver fluke</name>
    <dbReference type="NCBI Taxonomy" id="46835"/>
    <lineage>
        <taxon>Eukaryota</taxon>
        <taxon>Metazoa</taxon>
        <taxon>Spiralia</taxon>
        <taxon>Lophotrochozoa</taxon>
        <taxon>Platyhelminthes</taxon>
        <taxon>Trematoda</taxon>
        <taxon>Digenea</taxon>
        <taxon>Plagiorchiida</taxon>
        <taxon>Echinostomata</taxon>
        <taxon>Echinostomatoidea</taxon>
        <taxon>Fasciolidae</taxon>
        <taxon>Fasciola</taxon>
    </lineage>
</organism>
<gene>
    <name evidence="6" type="ORF">FGIG_04874</name>
</gene>
<dbReference type="GO" id="GO:0019901">
    <property type="term" value="F:protein kinase binding"/>
    <property type="evidence" value="ECO:0007669"/>
    <property type="project" value="TreeGrafter"/>
</dbReference>
<reference evidence="6 7" key="1">
    <citation type="submission" date="2019-04" db="EMBL/GenBank/DDBJ databases">
        <title>Annotation for the trematode Fasciola gigantica.</title>
        <authorList>
            <person name="Choi Y.-J."/>
        </authorList>
    </citation>
    <scope>NUCLEOTIDE SEQUENCE [LARGE SCALE GENOMIC DNA]</scope>
    <source>
        <strain evidence="6">Uganda_cow_1</strain>
    </source>
</reference>
<dbReference type="InterPro" id="IPR015943">
    <property type="entry name" value="WD40/YVTN_repeat-like_dom_sf"/>
</dbReference>
<evidence type="ECO:0000256" key="1">
    <source>
        <dbReference type="ARBA" id="ARBA00022574"/>
    </source>
</evidence>
<evidence type="ECO:0000313" key="7">
    <source>
        <dbReference type="Proteomes" id="UP000316759"/>
    </source>
</evidence>
<dbReference type="SUPFAM" id="SSF48371">
    <property type="entry name" value="ARM repeat"/>
    <property type="match status" value="1"/>
</dbReference>
<keyword evidence="2" id="KW-0677">Repeat</keyword>
<sequence length="3417" mass="384611">MLSHLLKNARPNSHGTTVAIFLTHIFSLSNSDDQALDSMVIFLCSTLSTRKHIERAELTHLTQVSKLSNRIRSILRQHSFELATVVGKTVVDTNCSHSCCEAALGFLANLTVRNVSTDDSRRALAENKLFYERASYLPDQFYNTIERYLMQLVTTHPVYSPKTADSEEQDVGISIELIGKCLLLWIENYSAGGQPLHDLQLAGQGLLEYYTLILENLGLHSMQASDLNAVLTLFRFEPVRHYSSKILKTMIRISQPQLKDSTVLPATGNWLEFCRPRDGILVLPVGPETLNRNELTNTPSAASGVRTGSNGFTVHFWLSVDRPQSQLMQPDYTSYPMRYCLFRLLCYNGCGFEIFFTPNGYLVVASCTAGEYTFTAICGPEQLTPNKWHSLTVSFFTARRLIITRPRLAVYVDAQKVHSGELRIPQIDGNICILHIGGCPEWVEQKPYVGLVSSLHRKLHRKSTPAVSPRHTNQRVCSKSPMVDSSNIMTFSSRDIGLLRKCLLGEENNAWGELASFRGQLASVAFFNDVAPETTLQFLSMRGPCDLTYLLDNEGYSNPSRLAFYYHARAVNTEQCICPDLMGETVGSPILVTTMKNPDAEGDIQEEQKYSVQMKPVSTDWNAFVEQKIECYSGLPASLCGAQCFCAVKMIDSIHQIGGLGVLFPILRLIQEFPKDSTECTSESVDDVLRSSYDFETSGTIKPEEPQDLYKPTMDRYMTVLQAFKRLVRRKSRYSEYNSQDAPKPETHENTGGFSEDFGFTLPPICSIMVGTDGFIYSPELISGSESVYSCVGMWLLLIRNLATSCSLIRRQLCRPEFVRTLCYLLSKVHPLRLDSAVVAACQELVEITTLHNQRSASFMETSLEMVMGTRKDTQMETLLMYRTLFVKHVFLNWEIWSKANALAQLEHIHRVICLAQYKPRTFRMVMSIRTLLEVLEMHYGFDDQKQNHCSHFSNDSVDQKDESHICSRSGTETILIQQVRLKICELIETSLARSCNIADMVEFVNFLCRSTSPAIIDVLLNVLLRLLEHSQTKDKQMNLLGESSVAVNFYTLLMKPLNEVCVNSKRKTLKILHLLLSNPRLPEPSRMQLFLDEYGGFASLMMHQANFSPLLREESSVKTFLKILQKVGSRDVAGLLKFMDSLRTSNINLKQLALDLLNTFMDQFPNSVASRILQIPAFHDYVIRPLIRCRRKTLTKQDRISVSRFGLSYRSMRIRGQKNISQPFEVDGIESSASSPTRNLESSVLRKTDGDKSQDDSQSENELSSPESLNSSKSDVFLSGLTTRIHANDGQFSSNGEIRFAASADRTLKGIEEEDRGPQTSFSPAAEKRFVESSISTLHRILWLGSGINRQMFKAQETTENPVMVYHEAFAFLTEIHQTHELIAPYFYLVQRLLEHLINSVQEELQNSQPGPDPLQNESLRFFTVSLVRLIVDLTCNHPNFVDSEFRIELLDAIMQFLQETLMIWESNDQWEELNALTLHLLLMWVSESLCANQVNTIPDGLVRLHFVICQLTEGNNLNKAAFLLYRLEKLLTFFTRMIEYEVSVSQHMALESMGGPTAGVSRKTAFQSTESLQQTHTLENITDADSEVTHLGTLGESLIHLTPVVTKVLVKFEPVLQLRSHMPNLDWNGPNLFRTFSHYRKHSTEQWRHFLDYNVKPIAEAFTSKFIVTTVSQQTLYRAVANEDLTKSRRYQRSLEDTMGNKLYTSLPSFDLNALGLTPHKTSGWRHLWLSTEHTNSLPGQNSVIGFGPLNTISGPIAFSVDYKQTLSDVKMQEYSLCRDEWLSVLHLLTSISPQCSWFIGFVTVSRWCLTPLETSCRMRPLLEPSLRTNRYEPPHVNQREISVSDVLSILAENMGDETSSKFGGLESTVVELTARSRRHTLCKMSTTSIAVPETILTPGNTLKPKTSVAHVDSKMVEALLAKCAKTTEELSEDHVAEIEWNTFADPVNENPQGEQQSVRKISFGDLKNNTPQLGSDLEVDIYQEAKREESKGNDEFKKSSLAQRRSVPNEKGIEKLVLTGIDSPGKTSSFSGRNKESTGASTSNQHKPISHQSVSKLSHMRSSMVTLPQTFTPSSDGKAASIFPGKSNLLRCRAQMITPMDMIEGTFVVNPTMIRFVGFVEPKSPTSSTRPICAPDSRDSVESYPERRVVTFSWRLAKIREIHLRRYNLRRSAIEIFLVNNLNYFFNFDIQMRNKVYCRLISLRFPNRSATSSCSPSELFKASGLTKRWMEREISNYEYLMSLNTIAGRTFNDLNQYHVFPWIVADYTSKELDLSSPNTFRDLSRPIALANPEFIPHVKEKYDSFEDPGETIPKFHHGTHYSSAAGVLHYLVRVEPYTAFHCELHGNRFDVPDRQFISIPGLWRFITSSSTDNKELIPEFFFLPNFLRNENDFDFGVLQGTNVRINHVELPPWASSPDDFIQKHRAALESDYVSANLHKWIDLIFGYKQSGNAAVEALNVFFYASYEGAVDLDKIPDPLERAAMESMINNFGQTPCQLLKIAHPKRMTYSEWLSSLLNQRRIPLTNLLVVKRNYRPTQTAGLRRRTLSSIKSNTSLISSNNSLNLALSDTDENKMIQGDLVEYLDSLVNSTQTVESMEDVPIGDSLVTQELWSMHLGCESNEKQYVLGVSCRMYHLRGVLQVERSTSVSAVCLAVIPAFRIAPQITEIQLRSEENPLFVSPGGDIRGADSNQVLKTVASLALTPARHSLEASILTEDGSVSYFDTTQADFNIPKSSLERLASLVLTVDERGSISRYIWRPKDVSRHLSEDNSCIRSQDSFQLELSSKNMMNRSLCSVGPLDRSVMWAPNKLQSERTVEDTKKKSPEFHQGPNTLGSQMFAVSRDGCWLFAAGRWDSRLAVYNVHRSRLEVLVTSPHSDTISCIAIDTIDGLGDTDPLIVRLDSTQRSSMPTTTSSNSSQLPFGSPFGDTTNPTRYIITGSKDGTCAVWDLDPTDVKDVNLDEVRWESEHTVPSLQDDDLFTEFCEDDDEDYFNDGDGDDDEFSNPDRLLLKLPSSFDFFSHRITEKQCAQEPQASQKDGNFKISDTESGLGTGNKNSPTDGNKFQWRRDYARLKAGRVPQRGVPLIYSHAGHAFYPPGVTGLQLNRLRPIITVRRVFYNDACGEPVSTVALDMNMDLAVAATRGGRAVYLYAVRRSCWSRFLNLDGTSLNPGDLDFRLPTSISMAASITRSVRIQTHHLLVSAQTGLIYVQWNRTIGEECCVPGEQCDDIGPWFGVFTPNSRCIKEQFLLSCSSQFKELRCSQRNEVMVTRILITSCLAPNVANDKGCPLEQHILIGTSTGHFLILSSTSLTAIRCLHFGSPILDIAFGSSLTKNGHLLEGLHVFLSLSNGRLVACQAGYAVGLPRQQSYTKTVTKSRASDSSLTVPSLCIATRSADSSGTINSRNRSGSTFVN</sequence>
<dbReference type="PANTHER" id="PTHR13743:SF112">
    <property type="entry name" value="BEACH DOMAIN-CONTAINING PROTEIN"/>
    <property type="match status" value="1"/>
</dbReference>
<dbReference type="FunFam" id="1.10.1540.10:FF:000001">
    <property type="entry name" value="neurobeachin isoform X1"/>
    <property type="match status" value="1"/>
</dbReference>
<dbReference type="Gene3D" id="2.30.29.30">
    <property type="entry name" value="Pleckstrin-homology domain (PH domain)/Phosphotyrosine-binding domain (PTB)"/>
    <property type="match status" value="1"/>
</dbReference>
<dbReference type="InterPro" id="IPR016024">
    <property type="entry name" value="ARM-type_fold"/>
</dbReference>